<protein>
    <recommendedName>
        <fullName evidence="6">Autophagy-related protein 1</fullName>
    </recommendedName>
</protein>
<comment type="subcellular location">
    <subcellularLocation>
        <location evidence="1">Preautophagosomal structure membrane</location>
        <topology evidence="1">Peripheral membrane protein</topology>
    </subcellularLocation>
</comment>
<keyword evidence="12" id="KW-1185">Reference proteome</keyword>
<feature type="domain" description="Protein kinase" evidence="10">
    <location>
        <begin position="263"/>
        <end position="542"/>
    </location>
</feature>
<dbReference type="InterPro" id="IPR000719">
    <property type="entry name" value="Prot_kinase_dom"/>
</dbReference>
<dbReference type="PROSITE" id="PS00108">
    <property type="entry name" value="PROTEIN_KINASE_ST"/>
    <property type="match status" value="1"/>
</dbReference>
<proteinExistence type="inferred from homology"/>
<keyword evidence="11" id="KW-0808">Transferase</keyword>
<feature type="region of interest" description="Disordered" evidence="8">
    <location>
        <begin position="738"/>
        <end position="791"/>
    </location>
</feature>
<dbReference type="FunFam" id="1.10.510.10:FF:000571">
    <property type="entry name" value="Maternal embryonic leucine zipper kinase"/>
    <property type="match status" value="1"/>
</dbReference>
<dbReference type="Gene3D" id="1.10.510.10">
    <property type="entry name" value="Transferase(Phosphotransferase) domain 1"/>
    <property type="match status" value="1"/>
</dbReference>
<dbReference type="SUPFAM" id="SSF49879">
    <property type="entry name" value="SMAD/FHA domain"/>
    <property type="match status" value="1"/>
</dbReference>
<dbReference type="PROSITE" id="PS50006">
    <property type="entry name" value="FHA_DOMAIN"/>
    <property type="match status" value="1"/>
</dbReference>
<reference evidence="11" key="1">
    <citation type="journal article" date="2020" name="Stud. Mycol.">
        <title>101 Dothideomycetes genomes: a test case for predicting lifestyles and emergence of pathogens.</title>
        <authorList>
            <person name="Haridas S."/>
            <person name="Albert R."/>
            <person name="Binder M."/>
            <person name="Bloem J."/>
            <person name="Labutti K."/>
            <person name="Salamov A."/>
            <person name="Andreopoulos B."/>
            <person name="Baker S."/>
            <person name="Barry K."/>
            <person name="Bills G."/>
            <person name="Bluhm B."/>
            <person name="Cannon C."/>
            <person name="Castanera R."/>
            <person name="Culley D."/>
            <person name="Daum C."/>
            <person name="Ezra D."/>
            <person name="Gonzalez J."/>
            <person name="Henrissat B."/>
            <person name="Kuo A."/>
            <person name="Liang C."/>
            <person name="Lipzen A."/>
            <person name="Lutzoni F."/>
            <person name="Magnuson J."/>
            <person name="Mondo S."/>
            <person name="Nolan M."/>
            <person name="Ohm R."/>
            <person name="Pangilinan J."/>
            <person name="Park H.-J."/>
            <person name="Ramirez L."/>
            <person name="Alfaro M."/>
            <person name="Sun H."/>
            <person name="Tritt A."/>
            <person name="Yoshinaga Y."/>
            <person name="Zwiers L.-H."/>
            <person name="Turgeon B."/>
            <person name="Goodwin S."/>
            <person name="Spatafora J."/>
            <person name="Crous P."/>
            <person name="Grigoriev I."/>
        </authorList>
    </citation>
    <scope>NUCLEOTIDE SEQUENCE</scope>
    <source>
        <strain evidence="11">CBS 161.51</strain>
    </source>
</reference>
<dbReference type="InterPro" id="IPR000253">
    <property type="entry name" value="FHA_dom"/>
</dbReference>
<dbReference type="GO" id="GO:0006914">
    <property type="term" value="P:autophagy"/>
    <property type="evidence" value="ECO:0007669"/>
    <property type="project" value="UniProtKB-KW"/>
</dbReference>
<dbReference type="GO" id="GO:0034045">
    <property type="term" value="C:phagophore assembly site membrane"/>
    <property type="evidence" value="ECO:0007669"/>
    <property type="project" value="UniProtKB-SubCell"/>
</dbReference>
<evidence type="ECO:0000256" key="7">
    <source>
        <dbReference type="PROSITE-ProRule" id="PRU10141"/>
    </source>
</evidence>
<dbReference type="Gene3D" id="2.60.200.20">
    <property type="match status" value="1"/>
</dbReference>
<dbReference type="PROSITE" id="PS50011">
    <property type="entry name" value="PROTEIN_KINASE_DOM"/>
    <property type="match status" value="1"/>
</dbReference>
<dbReference type="GO" id="GO:0010506">
    <property type="term" value="P:regulation of autophagy"/>
    <property type="evidence" value="ECO:0007669"/>
    <property type="project" value="InterPro"/>
</dbReference>
<dbReference type="PROSITE" id="PS00107">
    <property type="entry name" value="PROTEIN_KINASE_ATP"/>
    <property type="match status" value="1"/>
</dbReference>
<feature type="region of interest" description="Disordered" evidence="8">
    <location>
        <begin position="606"/>
        <end position="632"/>
    </location>
</feature>
<accession>A0A6A5SII9</accession>
<keyword evidence="3 7" id="KW-0547">Nucleotide-binding</keyword>
<dbReference type="Pfam" id="PF00498">
    <property type="entry name" value="FHA"/>
    <property type="match status" value="1"/>
</dbReference>
<evidence type="ECO:0000313" key="12">
    <source>
        <dbReference type="Proteomes" id="UP000800038"/>
    </source>
</evidence>
<evidence type="ECO:0000256" key="5">
    <source>
        <dbReference type="ARBA" id="ARBA00023006"/>
    </source>
</evidence>
<comment type="similarity">
    <text evidence="2">Belongs to the protein kinase superfamily. CAMK Ser/Thr protein kinase family. CHEK2 subfamily.</text>
</comment>
<dbReference type="InterPro" id="IPR045269">
    <property type="entry name" value="Atg1-like"/>
</dbReference>
<dbReference type="GO" id="GO:0005524">
    <property type="term" value="F:ATP binding"/>
    <property type="evidence" value="ECO:0007669"/>
    <property type="project" value="UniProtKB-UniRule"/>
</dbReference>
<feature type="binding site" evidence="7">
    <location>
        <position position="292"/>
    </location>
    <ligand>
        <name>ATP</name>
        <dbReference type="ChEBI" id="CHEBI:30616"/>
    </ligand>
</feature>
<dbReference type="SMART" id="SM00240">
    <property type="entry name" value="FHA"/>
    <property type="match status" value="1"/>
</dbReference>
<dbReference type="Pfam" id="PF00069">
    <property type="entry name" value="Pkinase"/>
    <property type="match status" value="1"/>
</dbReference>
<organism evidence="11 12">
    <name type="scientific">Clathrospora elynae</name>
    <dbReference type="NCBI Taxonomy" id="706981"/>
    <lineage>
        <taxon>Eukaryota</taxon>
        <taxon>Fungi</taxon>
        <taxon>Dikarya</taxon>
        <taxon>Ascomycota</taxon>
        <taxon>Pezizomycotina</taxon>
        <taxon>Dothideomycetes</taxon>
        <taxon>Pleosporomycetidae</taxon>
        <taxon>Pleosporales</taxon>
        <taxon>Diademaceae</taxon>
        <taxon>Clathrospora</taxon>
    </lineage>
</organism>
<feature type="compositionally biased region" description="Polar residues" evidence="8">
    <location>
        <begin position="1"/>
        <end position="13"/>
    </location>
</feature>
<dbReference type="Proteomes" id="UP000800038">
    <property type="component" value="Unassembled WGS sequence"/>
</dbReference>
<dbReference type="InterPro" id="IPR017441">
    <property type="entry name" value="Protein_kinase_ATP_BS"/>
</dbReference>
<feature type="domain" description="FHA" evidence="9">
    <location>
        <begin position="121"/>
        <end position="174"/>
    </location>
</feature>
<dbReference type="InterPro" id="IPR008984">
    <property type="entry name" value="SMAD_FHA_dom_sf"/>
</dbReference>
<evidence type="ECO:0000259" key="10">
    <source>
        <dbReference type="PROSITE" id="PS50011"/>
    </source>
</evidence>
<dbReference type="SUPFAM" id="SSF56112">
    <property type="entry name" value="Protein kinase-like (PK-like)"/>
    <property type="match status" value="1"/>
</dbReference>
<dbReference type="AlphaFoldDB" id="A0A6A5SII9"/>
<evidence type="ECO:0000259" key="9">
    <source>
        <dbReference type="PROSITE" id="PS50006"/>
    </source>
</evidence>
<evidence type="ECO:0000256" key="3">
    <source>
        <dbReference type="ARBA" id="ARBA00022741"/>
    </source>
</evidence>
<evidence type="ECO:0000313" key="11">
    <source>
        <dbReference type="EMBL" id="KAF1937177.1"/>
    </source>
</evidence>
<dbReference type="InterPro" id="IPR008271">
    <property type="entry name" value="Ser/Thr_kinase_AS"/>
</dbReference>
<dbReference type="GO" id="GO:0004674">
    <property type="term" value="F:protein serine/threonine kinase activity"/>
    <property type="evidence" value="ECO:0007669"/>
    <property type="project" value="InterPro"/>
</dbReference>
<name>A0A6A5SII9_9PLEO</name>
<evidence type="ECO:0000256" key="4">
    <source>
        <dbReference type="ARBA" id="ARBA00022840"/>
    </source>
</evidence>
<dbReference type="PANTHER" id="PTHR24348:SF68">
    <property type="entry name" value="SERINE_THREONINE-PROTEIN KINASE ATG1C"/>
    <property type="match status" value="1"/>
</dbReference>
<feature type="compositionally biased region" description="Polar residues" evidence="8">
    <location>
        <begin position="738"/>
        <end position="750"/>
    </location>
</feature>
<dbReference type="InterPro" id="IPR011009">
    <property type="entry name" value="Kinase-like_dom_sf"/>
</dbReference>
<evidence type="ECO:0000256" key="6">
    <source>
        <dbReference type="ARBA" id="ARBA00030237"/>
    </source>
</evidence>
<keyword evidence="5" id="KW-0072">Autophagy</keyword>
<keyword evidence="11" id="KW-0418">Kinase</keyword>
<feature type="region of interest" description="Disordered" evidence="8">
    <location>
        <begin position="1"/>
        <end position="28"/>
    </location>
</feature>
<keyword evidence="4 7" id="KW-0067">ATP-binding</keyword>
<evidence type="ECO:0000256" key="2">
    <source>
        <dbReference type="ARBA" id="ARBA00005575"/>
    </source>
</evidence>
<dbReference type="OrthoDB" id="504170at2759"/>
<evidence type="ECO:0000256" key="8">
    <source>
        <dbReference type="SAM" id="MobiDB-lite"/>
    </source>
</evidence>
<gene>
    <name evidence="11" type="ORF">EJ02DRAFT_426853</name>
</gene>
<dbReference type="SMART" id="SM00220">
    <property type="entry name" value="S_TKc"/>
    <property type="match status" value="1"/>
</dbReference>
<dbReference type="PANTHER" id="PTHR24348">
    <property type="entry name" value="SERINE/THREONINE-PROTEIN KINASE UNC-51-RELATED"/>
    <property type="match status" value="1"/>
</dbReference>
<feature type="compositionally biased region" description="Polar residues" evidence="8">
    <location>
        <begin position="765"/>
        <end position="779"/>
    </location>
</feature>
<sequence>MEVDPSQQTQKATQDILDPRRLGRNNSGLNDGDISDVLVILHPATPTAIRIVEQAAQHRPEHVLFRNSLDSMSGSITDIEEQETFIVNGPGEHLGHSSRAGADLALRLSSARLLKFKQLGFIFGRNLQSADIIFGQDSGKRISNQHFRIYLNKDGILMIEDMSTNGTIVDDALLKCKDTRFNSVRMLSSGSIICIQNSNDAEMIKFIVRIPSRVTYIDRFRENLRNFITECTPDFGEEQSKAIQRITKQYGGPAMKWDGGDKYNILGQIGKGAFATVYQLATKMTGKLLAAKELEKRRFMKNGMLDKKIDNEMKIMQSLRHPNIVEFVEYYDQGDYLYIIMEYVRQGDLQGYLNQSGLMKEHIARTMAQQILSALHYLHQSKITHRDIKPDNILVADLDPFTVKLSDFGLSKVVKHDDTFLKTFCGTLLYCAPEVFPDFNGNSKGTKRRRGAKTYHSYSSSVDIWSFGGVLWNALCGEPPFKGITDTTGEAMFNNIMATQLDPTPLQRVGVSAACIDLLTRMLRTDPAERPTDRDCLNHPWLKDGAIVPTDPTLQSIVEEEEPGEAEHQLSQLSIREEISDFDVEDDILSDDELMAFVTDRQPKRVRADPLYPRNQARDHDGSSADPSFQSSHLVNQDESFRLMPMARQPRLFGEIGHSALQSSGVLNAHANNALLHEESARLAQLDDAVESSRIVGREITQGPFDPSIGGLAAQGPYDPGLSSPSLLGTESLVRDLNMTSPHSPVSRIQSPFMPATPKTPDVVQHSSFEQSKNFSDASEPTPKARPSNMNRQIIVPLTASYYYDPLDPNTHNLEHASRVSGFDFVSTSKDAESGASTYEETEGASQTSAYSTVSSNAAASSPAASVPSVPAELDIRPPPQRLGKLIATPESFAPGLTLNIDRSKTSWGRLGNNTIVYENSRDTRIPKTAFIIFWYSSGDQSRETVEVLSQKGKDWTSLKDLNVGIWTCATHGISINGKHLKQKDDQGRALFGHLHTGDIVQVYHDSQGLECLRFRCEFYQGAGKERRAAGNSFDTILGNKLSQ</sequence>
<dbReference type="EMBL" id="ML976150">
    <property type="protein sequence ID" value="KAF1937177.1"/>
    <property type="molecule type" value="Genomic_DNA"/>
</dbReference>
<dbReference type="FunFam" id="3.30.200.20:FF:000470">
    <property type="entry name" value="Serine/threonine-protein kinase RAD53"/>
    <property type="match status" value="1"/>
</dbReference>
<evidence type="ECO:0000256" key="1">
    <source>
        <dbReference type="ARBA" id="ARBA00004623"/>
    </source>
</evidence>